<dbReference type="PROSITE" id="PS50156">
    <property type="entry name" value="SSD"/>
    <property type="match status" value="1"/>
</dbReference>
<dbReference type="GO" id="GO:0005886">
    <property type="term" value="C:plasma membrane"/>
    <property type="evidence" value="ECO:0007669"/>
    <property type="project" value="TreeGrafter"/>
</dbReference>
<comment type="caution">
    <text evidence="9">The sequence shown here is derived from an EMBL/GenBank/DDBJ whole genome shotgun (WGS) entry which is preliminary data.</text>
</comment>
<dbReference type="Gene3D" id="1.20.1640.10">
    <property type="entry name" value="Multidrug efflux transporter AcrB transmembrane domain"/>
    <property type="match status" value="1"/>
</dbReference>
<evidence type="ECO:0000256" key="5">
    <source>
        <dbReference type="ARBA" id="ARBA00023136"/>
    </source>
</evidence>
<dbReference type="PANTHER" id="PTHR10796:SF90">
    <property type="entry name" value="SSD DOMAIN-CONTAINING PROTEIN"/>
    <property type="match status" value="1"/>
</dbReference>
<keyword evidence="4 7" id="KW-1133">Transmembrane helix</keyword>
<keyword evidence="5 7" id="KW-0472">Membrane</keyword>
<evidence type="ECO:0000256" key="2">
    <source>
        <dbReference type="ARBA" id="ARBA00005585"/>
    </source>
</evidence>
<reference evidence="9 10" key="1">
    <citation type="submission" date="2019-10" db="EMBL/GenBank/DDBJ databases">
        <title>Assembly and Annotation for the nematode Trichostrongylus colubriformis.</title>
        <authorList>
            <person name="Martin J."/>
        </authorList>
    </citation>
    <scope>NUCLEOTIDE SEQUENCE [LARGE SCALE GENOMIC DNA]</scope>
    <source>
        <strain evidence="9">G859</strain>
        <tissue evidence="9">Whole worm</tissue>
    </source>
</reference>
<accession>A0AAN8IQJ0</accession>
<name>A0AAN8IQJ0_TRICO</name>
<feature type="transmembrane region" description="Helical" evidence="7">
    <location>
        <begin position="57"/>
        <end position="78"/>
    </location>
</feature>
<keyword evidence="3 7" id="KW-0812">Transmembrane</keyword>
<evidence type="ECO:0000313" key="9">
    <source>
        <dbReference type="EMBL" id="KAK5979593.1"/>
    </source>
</evidence>
<dbReference type="GO" id="GO:0018996">
    <property type="term" value="P:molting cycle, collagen and cuticulin-based cuticle"/>
    <property type="evidence" value="ECO:0007669"/>
    <property type="project" value="TreeGrafter"/>
</dbReference>
<comment type="subcellular location">
    <subcellularLocation>
        <location evidence="1">Membrane</location>
        <topology evidence="1">Multi-pass membrane protein</topology>
    </subcellularLocation>
</comment>
<dbReference type="Pfam" id="PF02460">
    <property type="entry name" value="Patched"/>
    <property type="match status" value="1"/>
</dbReference>
<feature type="non-terminal residue" evidence="9">
    <location>
        <position position="92"/>
    </location>
</feature>
<dbReference type="AlphaFoldDB" id="A0AAN8IQJ0"/>
<evidence type="ECO:0000256" key="6">
    <source>
        <dbReference type="ARBA" id="ARBA00023180"/>
    </source>
</evidence>
<dbReference type="PANTHER" id="PTHR10796">
    <property type="entry name" value="PATCHED-RELATED"/>
    <property type="match status" value="1"/>
</dbReference>
<organism evidence="9 10">
    <name type="scientific">Trichostrongylus colubriformis</name>
    <name type="common">Black scour worm</name>
    <dbReference type="NCBI Taxonomy" id="6319"/>
    <lineage>
        <taxon>Eukaryota</taxon>
        <taxon>Metazoa</taxon>
        <taxon>Ecdysozoa</taxon>
        <taxon>Nematoda</taxon>
        <taxon>Chromadorea</taxon>
        <taxon>Rhabditida</taxon>
        <taxon>Rhabditina</taxon>
        <taxon>Rhabditomorpha</taxon>
        <taxon>Strongyloidea</taxon>
        <taxon>Trichostrongylidae</taxon>
        <taxon>Trichostrongylus</taxon>
    </lineage>
</organism>
<keyword evidence="6" id="KW-0325">Glycoprotein</keyword>
<protein>
    <submittedName>
        <fullName evidence="9">SSD domain-containing protein</fullName>
    </submittedName>
</protein>
<dbReference type="GO" id="GO:0006897">
    <property type="term" value="P:endocytosis"/>
    <property type="evidence" value="ECO:0007669"/>
    <property type="project" value="TreeGrafter"/>
</dbReference>
<sequence>MIAFVAFCVFSSAFYFHALDRGKIFVGIGATLCPLLAITCTYGIVSMTGSRVNSLLFVMPFLIMGVGVDAAFLMVYSWQRQISHNYSSPERL</sequence>
<comment type="similarity">
    <text evidence="2">Belongs to the patched family.</text>
</comment>
<keyword evidence="10" id="KW-1185">Reference proteome</keyword>
<evidence type="ECO:0000256" key="7">
    <source>
        <dbReference type="SAM" id="Phobius"/>
    </source>
</evidence>
<evidence type="ECO:0000256" key="1">
    <source>
        <dbReference type="ARBA" id="ARBA00004141"/>
    </source>
</evidence>
<feature type="domain" description="SSD" evidence="8">
    <location>
        <begin position="1"/>
        <end position="92"/>
    </location>
</feature>
<dbReference type="InterPro" id="IPR003392">
    <property type="entry name" value="PTHD_SSD"/>
</dbReference>
<evidence type="ECO:0000256" key="4">
    <source>
        <dbReference type="ARBA" id="ARBA00022989"/>
    </source>
</evidence>
<dbReference type="Proteomes" id="UP001331761">
    <property type="component" value="Unassembled WGS sequence"/>
</dbReference>
<dbReference type="InterPro" id="IPR051697">
    <property type="entry name" value="Patched_domain-protein"/>
</dbReference>
<dbReference type="SUPFAM" id="SSF82866">
    <property type="entry name" value="Multidrug efflux transporter AcrB transmembrane domain"/>
    <property type="match status" value="1"/>
</dbReference>
<dbReference type="InterPro" id="IPR000731">
    <property type="entry name" value="SSD"/>
</dbReference>
<feature type="transmembrane region" description="Helical" evidence="7">
    <location>
        <begin position="28"/>
        <end position="45"/>
    </location>
</feature>
<gene>
    <name evidence="9" type="ORF">GCK32_009549</name>
</gene>
<proteinExistence type="inferred from homology"/>
<evidence type="ECO:0000256" key="3">
    <source>
        <dbReference type="ARBA" id="ARBA00022692"/>
    </source>
</evidence>
<dbReference type="GO" id="GO:0030659">
    <property type="term" value="C:cytoplasmic vesicle membrane"/>
    <property type="evidence" value="ECO:0007669"/>
    <property type="project" value="TreeGrafter"/>
</dbReference>
<evidence type="ECO:0000313" key="10">
    <source>
        <dbReference type="Proteomes" id="UP001331761"/>
    </source>
</evidence>
<dbReference type="EMBL" id="WIXE01008215">
    <property type="protein sequence ID" value="KAK5979593.1"/>
    <property type="molecule type" value="Genomic_DNA"/>
</dbReference>
<evidence type="ECO:0000259" key="8">
    <source>
        <dbReference type="PROSITE" id="PS50156"/>
    </source>
</evidence>